<name>T0QM41_SAPDV</name>
<evidence type="ECO:0000256" key="5">
    <source>
        <dbReference type="ARBA" id="ARBA00022741"/>
    </source>
</evidence>
<dbReference type="Proteomes" id="UP000030762">
    <property type="component" value="Unassembled WGS sequence"/>
</dbReference>
<dbReference type="InterPro" id="IPR017441">
    <property type="entry name" value="Protein_kinase_ATP_BS"/>
</dbReference>
<evidence type="ECO:0000259" key="13">
    <source>
        <dbReference type="PROSITE" id="PS50011"/>
    </source>
</evidence>
<dbReference type="InterPro" id="IPR008271">
    <property type="entry name" value="Ser/Thr_kinase_AS"/>
</dbReference>
<dbReference type="InterPro" id="IPR011009">
    <property type="entry name" value="Kinase-like_dom_sf"/>
</dbReference>
<keyword evidence="16" id="KW-1185">Reference proteome</keyword>
<dbReference type="OrthoDB" id="63267at2759"/>
<dbReference type="PANTHER" id="PTHR24351">
    <property type="entry name" value="RIBOSOMAL PROTEIN S6 KINASE"/>
    <property type="match status" value="1"/>
</dbReference>
<keyword evidence="4" id="KW-0808">Transferase</keyword>
<dbReference type="PROSITE" id="PS00107">
    <property type="entry name" value="PROTEIN_KINASE_ATP"/>
    <property type="match status" value="1"/>
</dbReference>
<dbReference type="Gene3D" id="1.10.510.10">
    <property type="entry name" value="Transferase(Phosphotransferase) domain 1"/>
    <property type="match status" value="1"/>
</dbReference>
<dbReference type="GeneID" id="19947272"/>
<dbReference type="CDD" id="cd05123">
    <property type="entry name" value="STKc_AGC"/>
    <property type="match status" value="1"/>
</dbReference>
<dbReference type="InterPro" id="IPR045270">
    <property type="entry name" value="STKc_AGC"/>
</dbReference>
<evidence type="ECO:0000256" key="11">
    <source>
        <dbReference type="RuleBase" id="RU000304"/>
    </source>
</evidence>
<dbReference type="GO" id="GO:0004674">
    <property type="term" value="F:protein serine/threonine kinase activity"/>
    <property type="evidence" value="ECO:0007669"/>
    <property type="project" value="UniProtKB-KW"/>
</dbReference>
<dbReference type="eggNOG" id="KOG0598">
    <property type="taxonomic scope" value="Eukaryota"/>
</dbReference>
<dbReference type="PROSITE" id="PS50011">
    <property type="entry name" value="PROTEIN_KINASE_DOM"/>
    <property type="match status" value="1"/>
</dbReference>
<dbReference type="RefSeq" id="XP_008610548.1">
    <property type="nucleotide sequence ID" value="XM_008612326.1"/>
</dbReference>
<keyword evidence="2 11" id="KW-0723">Serine/threonine-protein kinase</keyword>
<dbReference type="SUPFAM" id="SSF56112">
    <property type="entry name" value="Protein kinase-like (PK-like)"/>
    <property type="match status" value="1"/>
</dbReference>
<dbReference type="GO" id="GO:0106310">
    <property type="term" value="F:protein serine kinase activity"/>
    <property type="evidence" value="ECO:0007669"/>
    <property type="project" value="RHEA"/>
</dbReference>
<dbReference type="VEuPathDB" id="FungiDB:SDRG_06545"/>
<dbReference type="FunFam" id="3.30.200.20:FF:000048">
    <property type="entry name" value="Non-specific serine/threonine protein kinase"/>
    <property type="match status" value="1"/>
</dbReference>
<dbReference type="PROSITE" id="PS51285">
    <property type="entry name" value="AGC_KINASE_CTER"/>
    <property type="match status" value="1"/>
</dbReference>
<comment type="similarity">
    <text evidence="11">Belongs to the protein kinase superfamily.</text>
</comment>
<keyword evidence="5 10" id="KW-0547">Nucleotide-binding</keyword>
<dbReference type="STRING" id="1156394.T0QM41"/>
<feature type="compositionally biased region" description="Pro residues" evidence="12">
    <location>
        <begin position="63"/>
        <end position="73"/>
    </location>
</feature>
<keyword evidence="3" id="KW-0597">Phosphoprotein</keyword>
<evidence type="ECO:0000313" key="15">
    <source>
        <dbReference type="EMBL" id="EQC35786.1"/>
    </source>
</evidence>
<gene>
    <name evidence="15" type="ORF">SDRG_06545</name>
</gene>
<dbReference type="SMART" id="SM00133">
    <property type="entry name" value="S_TK_X"/>
    <property type="match status" value="1"/>
</dbReference>
<protein>
    <recommendedName>
        <fullName evidence="1">non-specific serine/threonine protein kinase</fullName>
        <ecNumber evidence="1">2.7.11.1</ecNumber>
    </recommendedName>
</protein>
<keyword evidence="7 10" id="KW-0067">ATP-binding</keyword>
<evidence type="ECO:0000256" key="8">
    <source>
        <dbReference type="ARBA" id="ARBA00047899"/>
    </source>
</evidence>
<organism evidence="15 16">
    <name type="scientific">Saprolegnia diclina (strain VS20)</name>
    <dbReference type="NCBI Taxonomy" id="1156394"/>
    <lineage>
        <taxon>Eukaryota</taxon>
        <taxon>Sar</taxon>
        <taxon>Stramenopiles</taxon>
        <taxon>Oomycota</taxon>
        <taxon>Saprolegniomycetes</taxon>
        <taxon>Saprolegniales</taxon>
        <taxon>Saprolegniaceae</taxon>
        <taxon>Saprolegnia</taxon>
    </lineage>
</organism>
<sequence length="449" mass="49666">MGNKASKGGKTRPPVQSEASGQSSLRPQPIPQQARQSAPAPHYRQDQAPPRAPQVPNAVPVAAAPPAPTPIPPSAVAAAADPDSDGEDNSGPTEAMIIKDMDGSTTSVPTKVTIEEFDLLKVLGKGSFGKVMMVRKKDTQKIYAMKTLRKAALIKRNQLGHTKTERNILQTIKHPFLTTLSYAFQTPEKLYLVMDYCSGGELFFWLKKDRRFSQSKARLFAAEILLALEELHNHDIIYRDLKPENILLDSEGHIRLTDFGLSKEAVTGAGAVGGTKTFCGTPEYLAPEILENKGHGKAVDWWSLGTLIYEMLTGLPPFYDQNMQRMYDKIINAPLRFPSFMSAEAKSLLTGLLQRKVSDRLGSGPTDGAEIRNHPFFAGMDWDQIYRKETTPEFKPPNRMGSIDTSNFDLEFTGEKPVDSVVTTNLSETQRNKANFAGFTYNAENEMDK</sequence>
<evidence type="ECO:0000256" key="9">
    <source>
        <dbReference type="ARBA" id="ARBA00048679"/>
    </source>
</evidence>
<dbReference type="FunFam" id="1.10.510.10:FF:000008">
    <property type="entry name" value="Non-specific serine/threonine protein kinase"/>
    <property type="match status" value="1"/>
</dbReference>
<dbReference type="InParanoid" id="T0QM41"/>
<keyword evidence="6 15" id="KW-0418">Kinase</keyword>
<accession>T0QM41</accession>
<evidence type="ECO:0000259" key="14">
    <source>
        <dbReference type="PROSITE" id="PS51285"/>
    </source>
</evidence>
<evidence type="ECO:0000256" key="3">
    <source>
        <dbReference type="ARBA" id="ARBA00022553"/>
    </source>
</evidence>
<evidence type="ECO:0000256" key="6">
    <source>
        <dbReference type="ARBA" id="ARBA00022777"/>
    </source>
</evidence>
<dbReference type="InterPro" id="IPR000719">
    <property type="entry name" value="Prot_kinase_dom"/>
</dbReference>
<dbReference type="InterPro" id="IPR017892">
    <property type="entry name" value="Pkinase_C"/>
</dbReference>
<dbReference type="InterPro" id="IPR000961">
    <property type="entry name" value="AGC-kinase_C"/>
</dbReference>
<evidence type="ECO:0000313" key="16">
    <source>
        <dbReference type="Proteomes" id="UP000030762"/>
    </source>
</evidence>
<feature type="domain" description="Protein kinase" evidence="13">
    <location>
        <begin position="117"/>
        <end position="377"/>
    </location>
</feature>
<dbReference type="AlphaFoldDB" id="T0QM41"/>
<feature type="binding site" evidence="10">
    <location>
        <position position="146"/>
    </location>
    <ligand>
        <name>ATP</name>
        <dbReference type="ChEBI" id="CHEBI:30616"/>
    </ligand>
</feature>
<dbReference type="GO" id="GO:0005524">
    <property type="term" value="F:ATP binding"/>
    <property type="evidence" value="ECO:0007669"/>
    <property type="project" value="UniProtKB-UniRule"/>
</dbReference>
<dbReference type="Pfam" id="PF00069">
    <property type="entry name" value="Pkinase"/>
    <property type="match status" value="1"/>
</dbReference>
<comment type="catalytic activity">
    <reaction evidence="8">
        <text>L-threonyl-[protein] + ATP = O-phospho-L-threonyl-[protein] + ADP + H(+)</text>
        <dbReference type="Rhea" id="RHEA:46608"/>
        <dbReference type="Rhea" id="RHEA-COMP:11060"/>
        <dbReference type="Rhea" id="RHEA-COMP:11605"/>
        <dbReference type="ChEBI" id="CHEBI:15378"/>
        <dbReference type="ChEBI" id="CHEBI:30013"/>
        <dbReference type="ChEBI" id="CHEBI:30616"/>
        <dbReference type="ChEBI" id="CHEBI:61977"/>
        <dbReference type="ChEBI" id="CHEBI:456216"/>
        <dbReference type="EC" id="2.7.11.1"/>
    </reaction>
</comment>
<comment type="catalytic activity">
    <reaction evidence="9">
        <text>L-seryl-[protein] + ATP = O-phospho-L-seryl-[protein] + ADP + H(+)</text>
        <dbReference type="Rhea" id="RHEA:17989"/>
        <dbReference type="Rhea" id="RHEA-COMP:9863"/>
        <dbReference type="Rhea" id="RHEA-COMP:11604"/>
        <dbReference type="ChEBI" id="CHEBI:15378"/>
        <dbReference type="ChEBI" id="CHEBI:29999"/>
        <dbReference type="ChEBI" id="CHEBI:30616"/>
        <dbReference type="ChEBI" id="CHEBI:83421"/>
        <dbReference type="ChEBI" id="CHEBI:456216"/>
        <dbReference type="EC" id="2.7.11.1"/>
    </reaction>
</comment>
<dbReference type="EC" id="2.7.11.1" evidence="1"/>
<feature type="domain" description="AGC-kinase C-terminal" evidence="14">
    <location>
        <begin position="378"/>
        <end position="449"/>
    </location>
</feature>
<reference evidence="15 16" key="1">
    <citation type="submission" date="2012-04" db="EMBL/GenBank/DDBJ databases">
        <title>The Genome Sequence of Saprolegnia declina VS20.</title>
        <authorList>
            <consortium name="The Broad Institute Genome Sequencing Platform"/>
            <person name="Russ C."/>
            <person name="Nusbaum C."/>
            <person name="Tyler B."/>
            <person name="van West P."/>
            <person name="Dieguez-Uribeondo J."/>
            <person name="de Bruijn I."/>
            <person name="Tripathy S."/>
            <person name="Jiang R."/>
            <person name="Young S.K."/>
            <person name="Zeng Q."/>
            <person name="Gargeya S."/>
            <person name="Fitzgerald M."/>
            <person name="Haas B."/>
            <person name="Abouelleil A."/>
            <person name="Alvarado L."/>
            <person name="Arachchi H.M."/>
            <person name="Berlin A."/>
            <person name="Chapman S.B."/>
            <person name="Goldberg J."/>
            <person name="Griggs A."/>
            <person name="Gujja S."/>
            <person name="Hansen M."/>
            <person name="Howarth C."/>
            <person name="Imamovic A."/>
            <person name="Larimer J."/>
            <person name="McCowen C."/>
            <person name="Montmayeur A."/>
            <person name="Murphy C."/>
            <person name="Neiman D."/>
            <person name="Pearson M."/>
            <person name="Priest M."/>
            <person name="Roberts A."/>
            <person name="Saif S."/>
            <person name="Shea T."/>
            <person name="Sisk P."/>
            <person name="Sykes S."/>
            <person name="Wortman J."/>
            <person name="Nusbaum C."/>
            <person name="Birren B."/>
        </authorList>
    </citation>
    <scope>NUCLEOTIDE SEQUENCE [LARGE SCALE GENOMIC DNA]</scope>
    <source>
        <strain evidence="15 16">VS20</strain>
    </source>
</reference>
<evidence type="ECO:0000256" key="10">
    <source>
        <dbReference type="PROSITE-ProRule" id="PRU10141"/>
    </source>
</evidence>
<feature type="region of interest" description="Disordered" evidence="12">
    <location>
        <begin position="1"/>
        <end position="105"/>
    </location>
</feature>
<dbReference type="Gene3D" id="3.30.200.20">
    <property type="entry name" value="Phosphorylase Kinase, domain 1"/>
    <property type="match status" value="1"/>
</dbReference>
<evidence type="ECO:0000256" key="12">
    <source>
        <dbReference type="SAM" id="MobiDB-lite"/>
    </source>
</evidence>
<evidence type="ECO:0000256" key="7">
    <source>
        <dbReference type="ARBA" id="ARBA00022840"/>
    </source>
</evidence>
<proteinExistence type="inferred from homology"/>
<feature type="compositionally biased region" description="Polar residues" evidence="12">
    <location>
        <begin position="17"/>
        <end position="36"/>
    </location>
</feature>
<dbReference type="PROSITE" id="PS00108">
    <property type="entry name" value="PROTEIN_KINASE_ST"/>
    <property type="match status" value="1"/>
</dbReference>
<dbReference type="SMART" id="SM00220">
    <property type="entry name" value="S_TKc"/>
    <property type="match status" value="1"/>
</dbReference>
<dbReference type="OMA" id="PRANGNI"/>
<dbReference type="EMBL" id="JH767149">
    <property type="protein sequence ID" value="EQC35786.1"/>
    <property type="molecule type" value="Genomic_DNA"/>
</dbReference>
<evidence type="ECO:0000256" key="4">
    <source>
        <dbReference type="ARBA" id="ARBA00022679"/>
    </source>
</evidence>
<evidence type="ECO:0000256" key="2">
    <source>
        <dbReference type="ARBA" id="ARBA00022527"/>
    </source>
</evidence>
<dbReference type="Pfam" id="PF00433">
    <property type="entry name" value="Pkinase_C"/>
    <property type="match status" value="1"/>
</dbReference>
<evidence type="ECO:0000256" key="1">
    <source>
        <dbReference type="ARBA" id="ARBA00012513"/>
    </source>
</evidence>